<gene>
    <name evidence="1" type="ORF">201phi2-1p039</name>
</gene>
<evidence type="ECO:0000313" key="1">
    <source>
        <dbReference type="EMBL" id="ABY62872.1"/>
    </source>
</evidence>
<name>B3FK14_BP201</name>
<sequence>MISPAGIMRFAELVTLLEKLDTHNELTLAREVKYPNQNWLVVNRRTGKVVTLVIDDFNCEVHYTTGKQKWKTHVYSSERTGEYIIKHLNGELAHISPTHYGEENDW</sequence>
<organismHost>
    <name type="scientific">Pseudomonas chlororaphis</name>
    <dbReference type="NCBI Taxonomy" id="587753"/>
</organismHost>
<dbReference type="Proteomes" id="UP000002421">
    <property type="component" value="Segment"/>
</dbReference>
<dbReference type="RefSeq" id="YP_001956764.1">
    <property type="nucleotide sequence ID" value="NC_010821.1"/>
</dbReference>
<reference evidence="1 2" key="1">
    <citation type="journal article" date="2008" name="Virology">
        <title>Characterization of Pseudomonas chlororaphis myovirus 201varphi2-1 via genomic sequencing, mass spectrometry, and electron microscopy.</title>
        <authorList>
            <person name="Thomas J.A."/>
            <person name="Rolando M.R."/>
            <person name="Carroll C.A."/>
            <person name="Shen P.S."/>
            <person name="Belnap D.M."/>
            <person name="Weintraub S.T."/>
            <person name="Serwer P."/>
            <person name="Hardies S.C."/>
        </authorList>
    </citation>
    <scope>NUCLEOTIDE SEQUENCE</scope>
</reference>
<dbReference type="KEGG" id="vg:6372632"/>
<dbReference type="EMBL" id="EU197055">
    <property type="protein sequence ID" value="ABY62872.1"/>
    <property type="molecule type" value="Genomic_DNA"/>
</dbReference>
<evidence type="ECO:0000313" key="2">
    <source>
        <dbReference type="Proteomes" id="UP000002421"/>
    </source>
</evidence>
<keyword evidence="2" id="KW-1185">Reference proteome</keyword>
<protein>
    <submittedName>
        <fullName evidence="1">Uncharacterized protein</fullName>
    </submittedName>
</protein>
<organism evidence="1 2">
    <name type="scientific">Pseudomonas phage 201phi2-1</name>
    <name type="common">Pseudomonas chlororaphis phage 201phi2-1</name>
    <dbReference type="NCBI Taxonomy" id="198110"/>
    <lineage>
        <taxon>Viruses</taxon>
        <taxon>Duplodnaviria</taxon>
        <taxon>Heunggongvirae</taxon>
        <taxon>Uroviricota</taxon>
        <taxon>Caudoviricetes</taxon>
        <taxon>Chimalliviridae</taxon>
        <taxon>Serwervirus</taxon>
        <taxon>Serwervirus 201phi21</taxon>
    </lineage>
</organism>
<proteinExistence type="predicted"/>
<accession>B3FK14</accession>